<evidence type="ECO:0000256" key="4">
    <source>
        <dbReference type="ARBA" id="ARBA00011990"/>
    </source>
</evidence>
<dbReference type="Gene3D" id="3.90.25.10">
    <property type="entry name" value="UDP-galactose 4-epimerase, domain 1"/>
    <property type="match status" value="1"/>
</dbReference>
<comment type="caution">
    <text evidence="9">The sequence shown here is derived from an EMBL/GenBank/DDBJ whole genome shotgun (WGS) entry which is preliminary data.</text>
</comment>
<organism evidence="9 10">
    <name type="scientific">Mesotoga prima</name>
    <dbReference type="NCBI Taxonomy" id="1184387"/>
    <lineage>
        <taxon>Bacteria</taxon>
        <taxon>Thermotogati</taxon>
        <taxon>Thermotogota</taxon>
        <taxon>Thermotogae</taxon>
        <taxon>Kosmotogales</taxon>
        <taxon>Kosmotogaceae</taxon>
        <taxon>Mesotoga</taxon>
    </lineage>
</organism>
<dbReference type="EMBL" id="LGGP01000325">
    <property type="protein sequence ID" value="KUK78926.1"/>
    <property type="molecule type" value="Genomic_DNA"/>
</dbReference>
<evidence type="ECO:0000256" key="1">
    <source>
        <dbReference type="ARBA" id="ARBA00001539"/>
    </source>
</evidence>
<comment type="similarity">
    <text evidence="3 7">Belongs to the NAD(P)-dependent epimerase/dehydratase family. dTDP-glucose dehydratase subfamily.</text>
</comment>
<dbReference type="PANTHER" id="PTHR43000">
    <property type="entry name" value="DTDP-D-GLUCOSE 4,6-DEHYDRATASE-RELATED"/>
    <property type="match status" value="1"/>
</dbReference>
<keyword evidence="6 7" id="KW-0456">Lyase</keyword>
<evidence type="ECO:0000313" key="10">
    <source>
        <dbReference type="Proteomes" id="UP000054092"/>
    </source>
</evidence>
<dbReference type="FunFam" id="3.40.50.720:FF:000304">
    <property type="entry name" value="UDP-glucose 4,6-dehydratase"/>
    <property type="match status" value="1"/>
</dbReference>
<dbReference type="Gene3D" id="3.40.50.720">
    <property type="entry name" value="NAD(P)-binding Rossmann-like Domain"/>
    <property type="match status" value="1"/>
</dbReference>
<dbReference type="CDD" id="cd05246">
    <property type="entry name" value="dTDP_GD_SDR_e"/>
    <property type="match status" value="1"/>
</dbReference>
<evidence type="ECO:0000259" key="8">
    <source>
        <dbReference type="Pfam" id="PF16363"/>
    </source>
</evidence>
<dbReference type="GO" id="GO:0009225">
    <property type="term" value="P:nucleotide-sugar metabolic process"/>
    <property type="evidence" value="ECO:0007669"/>
    <property type="project" value="InterPro"/>
</dbReference>
<evidence type="ECO:0000256" key="6">
    <source>
        <dbReference type="ARBA" id="ARBA00023239"/>
    </source>
</evidence>
<dbReference type="InterPro" id="IPR036291">
    <property type="entry name" value="NAD(P)-bd_dom_sf"/>
</dbReference>
<dbReference type="InterPro" id="IPR005888">
    <property type="entry name" value="dTDP_Gluc_deHydtase"/>
</dbReference>
<evidence type="ECO:0000256" key="2">
    <source>
        <dbReference type="ARBA" id="ARBA00001911"/>
    </source>
</evidence>
<evidence type="ECO:0000256" key="3">
    <source>
        <dbReference type="ARBA" id="ARBA00008178"/>
    </source>
</evidence>
<dbReference type="AlphaFoldDB" id="A0A117M1C3"/>
<evidence type="ECO:0000256" key="5">
    <source>
        <dbReference type="ARBA" id="ARBA00023027"/>
    </source>
</evidence>
<comment type="cofactor">
    <cofactor evidence="2 7">
        <name>NAD(+)</name>
        <dbReference type="ChEBI" id="CHEBI:57540"/>
    </cofactor>
</comment>
<proteinExistence type="inferred from homology"/>
<gene>
    <name evidence="9" type="ORF">XD94_1576</name>
</gene>
<sequence length="375" mass="42998">MTILVTGVAGFIGSNFVYYYLRRYPEREIIGLDNLTYAGNLDNLSGLTDEEKKRFTFIKGDICDAKLVEQIFNEHEVDGIINFAAESHVDRSIHDPQIFLKTNILGTQVLLDAAKKHWRSENGWKCIDVTKHEPEKDKLNSDNLQSCKPAKFLQISTDEVYGALGPTGYFTEKTPLDPHSPYSASKASADLIVKAYHDTYGLPVNITRCSNNYGPYQFPEKLIPLMINNAINHKPLPVYGDGRQIRDWLYVEDHCRAIDLVFENGKSGEVYNIGGHNERENIYIVERMIEILRKKTGDSEINESLIKHVTDRLGHDRRYGIDPTKITQELGWKPTIMFDEGIEITIDWYLKNRGWVESVISGEYLEFYSKNYTLD</sequence>
<feature type="domain" description="NAD(P)-binding" evidence="8">
    <location>
        <begin position="4"/>
        <end position="344"/>
    </location>
</feature>
<dbReference type="NCBIfam" id="TIGR01181">
    <property type="entry name" value="dTDP_gluc_dehyt"/>
    <property type="match status" value="1"/>
</dbReference>
<evidence type="ECO:0000313" key="9">
    <source>
        <dbReference type="EMBL" id="KUK78926.1"/>
    </source>
</evidence>
<dbReference type="PATRIC" id="fig|1184387.3.peg.2068"/>
<dbReference type="Pfam" id="PF16363">
    <property type="entry name" value="GDP_Man_Dehyd"/>
    <property type="match status" value="1"/>
</dbReference>
<evidence type="ECO:0000256" key="7">
    <source>
        <dbReference type="RuleBase" id="RU004473"/>
    </source>
</evidence>
<comment type="catalytic activity">
    <reaction evidence="1 7">
        <text>dTDP-alpha-D-glucose = dTDP-4-dehydro-6-deoxy-alpha-D-glucose + H2O</text>
        <dbReference type="Rhea" id="RHEA:17221"/>
        <dbReference type="ChEBI" id="CHEBI:15377"/>
        <dbReference type="ChEBI" id="CHEBI:57477"/>
        <dbReference type="ChEBI" id="CHEBI:57649"/>
        <dbReference type="EC" id="4.2.1.46"/>
    </reaction>
</comment>
<name>A0A117M1C3_9BACT</name>
<protein>
    <recommendedName>
        <fullName evidence="4 7">dTDP-glucose 4,6-dehydratase</fullName>
        <ecNumber evidence="4 7">4.2.1.46</ecNumber>
    </recommendedName>
</protein>
<keyword evidence="5" id="KW-0520">NAD</keyword>
<reference evidence="10" key="1">
    <citation type="journal article" date="2015" name="MBio">
        <title>Genome-Resolved Metagenomic Analysis Reveals Roles for Candidate Phyla and Other Microbial Community Members in Biogeochemical Transformations in Oil Reservoirs.</title>
        <authorList>
            <person name="Hu P."/>
            <person name="Tom L."/>
            <person name="Singh A."/>
            <person name="Thomas B.C."/>
            <person name="Baker B.J."/>
            <person name="Piceno Y.M."/>
            <person name="Andersen G.L."/>
            <person name="Banfield J.F."/>
        </authorList>
    </citation>
    <scope>NUCLEOTIDE SEQUENCE [LARGE SCALE GENOMIC DNA]</scope>
</reference>
<dbReference type="SUPFAM" id="SSF51735">
    <property type="entry name" value="NAD(P)-binding Rossmann-fold domains"/>
    <property type="match status" value="1"/>
</dbReference>
<dbReference type="Proteomes" id="UP000054092">
    <property type="component" value="Unassembled WGS sequence"/>
</dbReference>
<dbReference type="InterPro" id="IPR016040">
    <property type="entry name" value="NAD(P)-bd_dom"/>
</dbReference>
<dbReference type="EC" id="4.2.1.46" evidence="4 7"/>
<dbReference type="GO" id="GO:0008460">
    <property type="term" value="F:dTDP-glucose 4,6-dehydratase activity"/>
    <property type="evidence" value="ECO:0007669"/>
    <property type="project" value="UniProtKB-EC"/>
</dbReference>
<accession>A0A117M1C3</accession>